<dbReference type="InterPro" id="IPR050959">
    <property type="entry name" value="MarA-like"/>
</dbReference>
<dbReference type="SUPFAM" id="SSF46689">
    <property type="entry name" value="Homeodomain-like"/>
    <property type="match status" value="2"/>
</dbReference>
<sequence length="287" mass="32732">MENIVDRFNDIVAFIEEHLTEKIDYEEMGKNVGYSPYHLQRLFLMLSNVPISEYIRCRRLACSAHDLLDENNRVTDIAYKYGYSSPTSFNRAFKAFHGITPKDIKKKEHFVKAYPPLSLEVTVKGAAVLDYKIVRTECFRIIGKKIRTTMKEGRSYREIPAFWGELQMNKVIPSILSHMNQAPVGLLGISDYNPNIDDSKFDYYIGVSSTHEAGEGWHELTIAAATWATFKHQGATPEEIQACQCQIVMDWLPTSGYEFAAGPDLEVYGEDNTIETWIPVTRILDEG</sequence>
<dbReference type="InterPro" id="IPR020449">
    <property type="entry name" value="Tscrpt_reg_AraC-type_HTH"/>
</dbReference>
<keyword evidence="6" id="KW-1185">Reference proteome</keyword>
<dbReference type="PANTHER" id="PTHR47504:SF5">
    <property type="entry name" value="RIGHT ORIGIN-BINDING PROTEIN"/>
    <property type="match status" value="1"/>
</dbReference>
<dbReference type="InterPro" id="IPR011256">
    <property type="entry name" value="Reg_factor_effector_dom_sf"/>
</dbReference>
<dbReference type="PANTHER" id="PTHR47504">
    <property type="entry name" value="RIGHT ORIGIN-BINDING PROTEIN"/>
    <property type="match status" value="1"/>
</dbReference>
<evidence type="ECO:0000256" key="2">
    <source>
        <dbReference type="ARBA" id="ARBA00023125"/>
    </source>
</evidence>
<name>A0A430AWW2_9ENTE</name>
<dbReference type="PROSITE" id="PS01124">
    <property type="entry name" value="HTH_ARAC_FAMILY_2"/>
    <property type="match status" value="1"/>
</dbReference>
<evidence type="ECO:0000313" key="6">
    <source>
        <dbReference type="Proteomes" id="UP000286773"/>
    </source>
</evidence>
<proteinExistence type="predicted"/>
<dbReference type="InterPro" id="IPR009057">
    <property type="entry name" value="Homeodomain-like_sf"/>
</dbReference>
<feature type="domain" description="HTH araC/xylS-type" evidence="4">
    <location>
        <begin position="9"/>
        <end position="107"/>
    </location>
</feature>
<dbReference type="AlphaFoldDB" id="A0A430AWW2"/>
<dbReference type="PROSITE" id="PS00041">
    <property type="entry name" value="HTH_ARAC_FAMILY_1"/>
    <property type="match status" value="1"/>
</dbReference>
<dbReference type="Proteomes" id="UP000286773">
    <property type="component" value="Unassembled WGS sequence"/>
</dbReference>
<dbReference type="PRINTS" id="PR00032">
    <property type="entry name" value="HTHARAC"/>
</dbReference>
<keyword evidence="1" id="KW-0805">Transcription regulation</keyword>
<keyword evidence="2" id="KW-0238">DNA-binding</keyword>
<evidence type="ECO:0000259" key="4">
    <source>
        <dbReference type="PROSITE" id="PS01124"/>
    </source>
</evidence>
<evidence type="ECO:0000256" key="3">
    <source>
        <dbReference type="ARBA" id="ARBA00023163"/>
    </source>
</evidence>
<dbReference type="Gene3D" id="1.10.10.60">
    <property type="entry name" value="Homeodomain-like"/>
    <property type="match status" value="2"/>
</dbReference>
<comment type="caution">
    <text evidence="5">The sequence shown here is derived from an EMBL/GenBank/DDBJ whole genome shotgun (WGS) entry which is preliminary data.</text>
</comment>
<dbReference type="InterPro" id="IPR010499">
    <property type="entry name" value="AraC_E-bd"/>
</dbReference>
<reference evidence="5 6" key="1">
    <citation type="submission" date="2017-05" db="EMBL/GenBank/DDBJ databases">
        <title>Vagococcus spp. assemblies.</title>
        <authorList>
            <person name="Gulvik C.A."/>
        </authorList>
    </citation>
    <scope>NUCLEOTIDE SEQUENCE [LARGE SCALE GENOMIC DNA]</scope>
    <source>
        <strain evidence="5 6">LMG 24798</strain>
    </source>
</reference>
<dbReference type="SMART" id="SM00342">
    <property type="entry name" value="HTH_ARAC"/>
    <property type="match status" value="1"/>
</dbReference>
<evidence type="ECO:0000256" key="1">
    <source>
        <dbReference type="ARBA" id="ARBA00023015"/>
    </source>
</evidence>
<accession>A0A430AWW2</accession>
<dbReference type="GO" id="GO:0043565">
    <property type="term" value="F:sequence-specific DNA binding"/>
    <property type="evidence" value="ECO:0007669"/>
    <property type="project" value="InterPro"/>
</dbReference>
<gene>
    <name evidence="5" type="ORF">CBF27_06175</name>
</gene>
<dbReference type="SUPFAM" id="SSF55136">
    <property type="entry name" value="Probable bacterial effector-binding domain"/>
    <property type="match status" value="1"/>
</dbReference>
<dbReference type="OrthoDB" id="9801123at2"/>
<evidence type="ECO:0000313" key="5">
    <source>
        <dbReference type="EMBL" id="RSU12557.1"/>
    </source>
</evidence>
<dbReference type="EMBL" id="NGKC01000005">
    <property type="protein sequence ID" value="RSU12557.1"/>
    <property type="molecule type" value="Genomic_DNA"/>
</dbReference>
<dbReference type="Pfam" id="PF12833">
    <property type="entry name" value="HTH_18"/>
    <property type="match status" value="1"/>
</dbReference>
<organism evidence="5 6">
    <name type="scientific">Vagococcus acidifermentans</name>
    <dbReference type="NCBI Taxonomy" id="564710"/>
    <lineage>
        <taxon>Bacteria</taxon>
        <taxon>Bacillati</taxon>
        <taxon>Bacillota</taxon>
        <taxon>Bacilli</taxon>
        <taxon>Lactobacillales</taxon>
        <taxon>Enterococcaceae</taxon>
        <taxon>Vagococcus</taxon>
    </lineage>
</organism>
<dbReference type="GO" id="GO:0003700">
    <property type="term" value="F:DNA-binding transcription factor activity"/>
    <property type="evidence" value="ECO:0007669"/>
    <property type="project" value="InterPro"/>
</dbReference>
<dbReference type="InterPro" id="IPR018062">
    <property type="entry name" value="HTH_AraC-typ_CS"/>
</dbReference>
<dbReference type="InterPro" id="IPR018060">
    <property type="entry name" value="HTH_AraC"/>
</dbReference>
<keyword evidence="3" id="KW-0804">Transcription</keyword>
<dbReference type="SMART" id="SM00871">
    <property type="entry name" value="AraC_E_bind"/>
    <property type="match status" value="1"/>
</dbReference>
<protein>
    <recommendedName>
        <fullName evidence="4">HTH araC/xylS-type domain-containing protein</fullName>
    </recommendedName>
</protein>
<dbReference type="Pfam" id="PF06445">
    <property type="entry name" value="GyrI-like"/>
    <property type="match status" value="1"/>
</dbReference>
<dbReference type="InterPro" id="IPR029442">
    <property type="entry name" value="GyrI-like"/>
</dbReference>
<dbReference type="Gene3D" id="3.20.80.10">
    <property type="entry name" value="Regulatory factor, effector binding domain"/>
    <property type="match status" value="1"/>
</dbReference>